<feature type="region of interest" description="Disordered" evidence="1">
    <location>
        <begin position="1"/>
        <end position="22"/>
    </location>
</feature>
<sequence length="81" mass="8522">MGVNHSLYGPNGEYLGSDGDGGGTGALGELINVFQPSRHHLVDEQERQRIDIVQRPSTADPNGEIDLDSGVVVIAPVAPES</sequence>
<reference evidence="2 3" key="2">
    <citation type="journal article" date="2010" name="Stand. Genomic Sci.">
        <title>Complete genome sequence of Xylanimonas cellulosilytica type strain (XIL07).</title>
        <authorList>
            <person name="Foster B."/>
            <person name="Pukall R."/>
            <person name="Abt B."/>
            <person name="Nolan M."/>
            <person name="Glavina Del Rio T."/>
            <person name="Chen F."/>
            <person name="Lucas S."/>
            <person name="Tice H."/>
            <person name="Pitluck S."/>
            <person name="Cheng J.-F."/>
            <person name="Chertkov O."/>
            <person name="Brettin T."/>
            <person name="Han C."/>
            <person name="Detter J.C."/>
            <person name="Bruce D."/>
            <person name="Goodwin L."/>
            <person name="Ivanova N."/>
            <person name="Mavromatis K."/>
            <person name="Pati A."/>
            <person name="Mikhailova N."/>
            <person name="Chen A."/>
            <person name="Palaniappan K."/>
            <person name="Land M."/>
            <person name="Hauser L."/>
            <person name="Chang Y.-J."/>
            <person name="Jeffries C.D."/>
            <person name="Chain P."/>
            <person name="Rohde M."/>
            <person name="Goeker M."/>
            <person name="Bristow J."/>
            <person name="Eisen J.A."/>
            <person name="Markowitz V."/>
            <person name="Hugenholtz P."/>
            <person name="Kyrpides N.C."/>
            <person name="Klenk H.-P."/>
            <person name="Lapidus A."/>
        </authorList>
    </citation>
    <scope>NUCLEOTIDE SEQUENCE [LARGE SCALE GENOMIC DNA]</scope>
    <source>
        <strain evidence="3">DSM 15894 / CECT 5975 / LMG 20990 / XIL07</strain>
    </source>
</reference>
<evidence type="ECO:0000313" key="2">
    <source>
        <dbReference type="EMBL" id="ACZ32062.1"/>
    </source>
</evidence>
<dbReference type="EMBL" id="CP001821">
    <property type="protein sequence ID" value="ACZ32062.1"/>
    <property type="molecule type" value="Genomic_DNA"/>
</dbReference>
<gene>
    <name evidence="2" type="ordered locus">Xcel_3060</name>
</gene>
<evidence type="ECO:0000313" key="3">
    <source>
        <dbReference type="Proteomes" id="UP000002255"/>
    </source>
</evidence>
<dbReference type="Proteomes" id="UP000002255">
    <property type="component" value="Chromosome"/>
</dbReference>
<dbReference type="KEGG" id="xce:Xcel_3060"/>
<keyword evidence="3" id="KW-1185">Reference proteome</keyword>
<protein>
    <submittedName>
        <fullName evidence="2">Uncharacterized protein</fullName>
    </submittedName>
</protein>
<dbReference type="OrthoDB" id="4828895at2"/>
<dbReference type="eggNOG" id="ENOG502ZPVV">
    <property type="taxonomic scope" value="Bacteria"/>
</dbReference>
<evidence type="ECO:0000256" key="1">
    <source>
        <dbReference type="SAM" id="MobiDB-lite"/>
    </source>
</evidence>
<dbReference type="AlphaFoldDB" id="D1BZT4"/>
<accession>D1BZT4</accession>
<reference evidence="3" key="1">
    <citation type="submission" date="2009-11" db="EMBL/GenBank/DDBJ databases">
        <title>The complete chromosome of Xylanimonas cellulosilytica DSM 15894.</title>
        <authorList>
            <consortium name="US DOE Joint Genome Institute (JGI-PGF)"/>
            <person name="Lucas S."/>
            <person name="Copeland A."/>
            <person name="Lapidus A."/>
            <person name="Glavina del Rio T."/>
            <person name="Dalin E."/>
            <person name="Tice H."/>
            <person name="Bruce D."/>
            <person name="Goodwin L."/>
            <person name="Pitluck S."/>
            <person name="Kyrpides N."/>
            <person name="Mavromatis K."/>
            <person name="Ivanova N."/>
            <person name="Mikhailova N."/>
            <person name="Foster B."/>
            <person name="Clum A."/>
            <person name="Brettin T."/>
            <person name="Detter J.C."/>
            <person name="Han C."/>
            <person name="Larimer F."/>
            <person name="Land M."/>
            <person name="Hauser L."/>
            <person name="Markowitz V."/>
            <person name="Cheng J.F."/>
            <person name="Hugenholtz P."/>
            <person name="Woyke T."/>
            <person name="Wu D."/>
            <person name="Gehrich-Schroeter G."/>
            <person name="Schneider S."/>
            <person name="Pukall S.R."/>
            <person name="Klenk H.P."/>
            <person name="Eisen J.A."/>
        </authorList>
    </citation>
    <scope>NUCLEOTIDE SEQUENCE [LARGE SCALE GENOMIC DNA]</scope>
    <source>
        <strain evidence="3">DSM 15894 / CECT 5975 / LMG 20990 / XIL07</strain>
    </source>
</reference>
<dbReference type="RefSeq" id="WP_012879804.1">
    <property type="nucleotide sequence ID" value="NC_013530.1"/>
</dbReference>
<proteinExistence type="predicted"/>
<organism evidence="2 3">
    <name type="scientific">Xylanimonas cellulosilytica (strain DSM 15894 / JCM 12276 / CECT 5975 / KCTC 9989 / LMG 20990 / NBRC 107835 / XIL07)</name>
    <dbReference type="NCBI Taxonomy" id="446471"/>
    <lineage>
        <taxon>Bacteria</taxon>
        <taxon>Bacillati</taxon>
        <taxon>Actinomycetota</taxon>
        <taxon>Actinomycetes</taxon>
        <taxon>Micrococcales</taxon>
        <taxon>Promicromonosporaceae</taxon>
        <taxon>Xylanimonas</taxon>
    </lineage>
</organism>
<dbReference type="HOGENOM" id="CLU_2573112_0_0_11"/>
<dbReference type="Pfam" id="PF19690">
    <property type="entry name" value="DUF6191"/>
    <property type="match status" value="1"/>
</dbReference>
<dbReference type="STRING" id="446471.Xcel_3060"/>
<name>D1BZT4_XYLCX</name>
<dbReference type="InterPro" id="IPR045684">
    <property type="entry name" value="DUF6191"/>
</dbReference>